<organism evidence="2 3">
    <name type="scientific">Streptomyces bangladeshensis</name>
    <dbReference type="NCBI Taxonomy" id="295352"/>
    <lineage>
        <taxon>Bacteria</taxon>
        <taxon>Bacillati</taxon>
        <taxon>Actinomycetota</taxon>
        <taxon>Actinomycetes</taxon>
        <taxon>Kitasatosporales</taxon>
        <taxon>Streptomycetaceae</taxon>
        <taxon>Streptomyces</taxon>
    </lineage>
</organism>
<name>A0ABN3BTN5_9ACTN</name>
<reference evidence="2 3" key="1">
    <citation type="journal article" date="2019" name="Int. J. Syst. Evol. Microbiol.">
        <title>The Global Catalogue of Microorganisms (GCM) 10K type strain sequencing project: providing services to taxonomists for standard genome sequencing and annotation.</title>
        <authorList>
            <consortium name="The Broad Institute Genomics Platform"/>
            <consortium name="The Broad Institute Genome Sequencing Center for Infectious Disease"/>
            <person name="Wu L."/>
            <person name="Ma J."/>
        </authorList>
    </citation>
    <scope>NUCLEOTIDE SEQUENCE [LARGE SCALE GENOMIC DNA]</scope>
    <source>
        <strain evidence="2 3">JCM 14924</strain>
    </source>
</reference>
<dbReference type="Proteomes" id="UP001501391">
    <property type="component" value="Unassembled WGS sequence"/>
</dbReference>
<protein>
    <recommendedName>
        <fullName evidence="4">C2H2-type domain-containing protein</fullName>
    </recommendedName>
</protein>
<dbReference type="RefSeq" id="WP_059253217.1">
    <property type="nucleotide sequence ID" value="NZ_BAAAOQ010000016.1"/>
</dbReference>
<keyword evidence="3" id="KW-1185">Reference proteome</keyword>
<evidence type="ECO:0008006" key="4">
    <source>
        <dbReference type="Google" id="ProtNLM"/>
    </source>
</evidence>
<evidence type="ECO:0000256" key="1">
    <source>
        <dbReference type="SAM" id="MobiDB-lite"/>
    </source>
</evidence>
<gene>
    <name evidence="2" type="ORF">GCM10009787_48510</name>
</gene>
<accession>A0ABN3BTN5</accession>
<dbReference type="EMBL" id="BAAAOQ010000016">
    <property type="protein sequence ID" value="GAA2199863.1"/>
    <property type="molecule type" value="Genomic_DNA"/>
</dbReference>
<evidence type="ECO:0000313" key="2">
    <source>
        <dbReference type="EMBL" id="GAA2199863.1"/>
    </source>
</evidence>
<sequence length="95" mass="10241">MSADFISELCPHCEQPQPASETDQHIATVHADIPPCTARLNSEHGVYTCVLRAGHRSAHGEHGDYHVSARGPVGRTIWNDNATGASPHHAEEQPA</sequence>
<proteinExistence type="predicted"/>
<evidence type="ECO:0000313" key="3">
    <source>
        <dbReference type="Proteomes" id="UP001501391"/>
    </source>
</evidence>
<feature type="region of interest" description="Disordered" evidence="1">
    <location>
        <begin position="59"/>
        <end position="95"/>
    </location>
</feature>
<comment type="caution">
    <text evidence="2">The sequence shown here is derived from an EMBL/GenBank/DDBJ whole genome shotgun (WGS) entry which is preliminary data.</text>
</comment>